<evidence type="ECO:0000259" key="1">
    <source>
        <dbReference type="SMART" id="SM00382"/>
    </source>
</evidence>
<dbReference type="InterPro" id="IPR003593">
    <property type="entry name" value="AAA+_ATPase"/>
</dbReference>
<dbReference type="Pfam" id="PF07728">
    <property type="entry name" value="AAA_5"/>
    <property type="match status" value="1"/>
</dbReference>
<dbReference type="OrthoDB" id="9781481at2"/>
<dbReference type="GO" id="GO:0005524">
    <property type="term" value="F:ATP binding"/>
    <property type="evidence" value="ECO:0007669"/>
    <property type="project" value="InterPro"/>
</dbReference>
<keyword evidence="3" id="KW-1185">Reference proteome</keyword>
<gene>
    <name evidence="2" type="ORF">C8N46_102490</name>
</gene>
<name>A0A2T6C474_9FLAO</name>
<dbReference type="Proteomes" id="UP000244090">
    <property type="component" value="Unassembled WGS sequence"/>
</dbReference>
<accession>A0A2T6C474</accession>
<dbReference type="RefSeq" id="WP_108114047.1">
    <property type="nucleotide sequence ID" value="NZ_QBKT01000002.1"/>
</dbReference>
<reference evidence="2 3" key="1">
    <citation type="submission" date="2018-04" db="EMBL/GenBank/DDBJ databases">
        <title>Genomic Encyclopedia of Archaeal and Bacterial Type Strains, Phase II (KMG-II): from individual species to whole genera.</title>
        <authorList>
            <person name="Goeker M."/>
        </authorList>
    </citation>
    <scope>NUCLEOTIDE SEQUENCE [LARGE SCALE GENOMIC DNA]</scope>
    <source>
        <strain evidence="2 3">DSM 25731</strain>
    </source>
</reference>
<dbReference type="AlphaFoldDB" id="A0A2T6C474"/>
<dbReference type="SMART" id="SM00382">
    <property type="entry name" value="AAA"/>
    <property type="match status" value="1"/>
</dbReference>
<proteinExistence type="predicted"/>
<evidence type="ECO:0000313" key="2">
    <source>
        <dbReference type="EMBL" id="PTX63087.1"/>
    </source>
</evidence>
<organism evidence="2 3">
    <name type="scientific">Kordia periserrulae</name>
    <dbReference type="NCBI Taxonomy" id="701523"/>
    <lineage>
        <taxon>Bacteria</taxon>
        <taxon>Pseudomonadati</taxon>
        <taxon>Bacteroidota</taxon>
        <taxon>Flavobacteriia</taxon>
        <taxon>Flavobacteriales</taxon>
        <taxon>Flavobacteriaceae</taxon>
        <taxon>Kordia</taxon>
    </lineage>
</organism>
<evidence type="ECO:0000313" key="3">
    <source>
        <dbReference type="Proteomes" id="UP000244090"/>
    </source>
</evidence>
<dbReference type="PANTHER" id="PTHR37291">
    <property type="entry name" value="5-METHYLCYTOSINE-SPECIFIC RESTRICTION ENZYME B"/>
    <property type="match status" value="1"/>
</dbReference>
<dbReference type="EMBL" id="QBKT01000002">
    <property type="protein sequence ID" value="PTX63087.1"/>
    <property type="molecule type" value="Genomic_DNA"/>
</dbReference>
<feature type="domain" description="AAA+ ATPase" evidence="1">
    <location>
        <begin position="436"/>
        <end position="737"/>
    </location>
</feature>
<comment type="caution">
    <text evidence="2">The sequence shown here is derived from an EMBL/GenBank/DDBJ whole genome shotgun (WGS) entry which is preliminary data.</text>
</comment>
<dbReference type="InterPro" id="IPR011704">
    <property type="entry name" value="ATPase_dyneun-rel_AAA"/>
</dbReference>
<dbReference type="SUPFAM" id="SSF52540">
    <property type="entry name" value="P-loop containing nucleoside triphosphate hydrolases"/>
    <property type="match status" value="1"/>
</dbReference>
<dbReference type="PANTHER" id="PTHR37291:SF1">
    <property type="entry name" value="TYPE IV METHYL-DIRECTED RESTRICTION ENZYME ECOKMCRB SUBUNIT"/>
    <property type="match status" value="1"/>
</dbReference>
<sequence length="866" mass="101199">MEKYTWIPFFEELEQKIYYLRKYRNRDKRLIDTLEKIDVEVNLEDKYKGQSIELKRMDPFTFLEIILLSGFEKRKKAFETLRTLWNIKAISPSDFNGLQSISINNKKFFPYKDDRRVNDVNNLWLLFEQLHLKKIESQLFSYVCNIKYFSFERLTHSFFLYAPKYYFPVTPETKLYLSEKYGLSFPNENLNDYLNYIKYLSSNIEKPFYVISHEAQKYNEGIKNQIKINEEETKPWSLENFKNEDDGNPKPWSMKKENKKKNLISPLPIEKSIKKVVTRENRKKLHAPEGTNVDKNYYSVGFHWDGDKSQYDRFIKEGIWENGYDDKFSDVVNTIEIGDQIALKTAYTKKENGKTISATKIYNVGTVTDNPKDGKTVKVDWQENFEPYELIGKGVYRKTINKIQDTANIDLIFNHDQNQSKISSTPPSLGVDVGDLALNTILYGPPGTGKTYKLQNEYFPLFTTQKEQVTRQQYVENIIDELKWWEVIALALLDLGRPSKVAEIKRHEFIETKNGLSEIKSLNARLWSQLQTHTIEESATVNTLKRSSTNLIFDKTEDSFWFIVEKAEELTESLEGILSDIKNFTSQGGENRKRYKFVSFHQSFSYEDFMEGIKPVMLSEDEPQTEVAYEIQKGAFKQLCELAEKDPNNPYALFIDEINRGNISNIFGELITLIEKDKRKGEANELSLHLTYSKKLFSVPKNVYIIGTMNTADRSVEALDNALRRRFAFVEMMPDYEVLQPIEGISTKHLLETINKRLIALLDREHQIGHSYFIGLNTVAELMETFNKKIIPLLQEYFYNDYDKIGMVLGNGFIKRLTSDVKFAQDYASEEEYELNPTYKLVYHHDEEEFRESLTSAGLLAVAINL</sequence>
<dbReference type="InterPro" id="IPR052934">
    <property type="entry name" value="Methyl-DNA_Rec/Restrict_Enz"/>
</dbReference>
<protein>
    <submittedName>
        <fullName evidence="2">5-methylcytosine-specific restriction protein B</fullName>
    </submittedName>
</protein>
<dbReference type="Gene3D" id="3.40.50.300">
    <property type="entry name" value="P-loop containing nucleotide triphosphate hydrolases"/>
    <property type="match status" value="1"/>
</dbReference>
<dbReference type="InterPro" id="IPR027417">
    <property type="entry name" value="P-loop_NTPase"/>
</dbReference>
<dbReference type="GO" id="GO:0016887">
    <property type="term" value="F:ATP hydrolysis activity"/>
    <property type="evidence" value="ECO:0007669"/>
    <property type="project" value="InterPro"/>
</dbReference>